<evidence type="ECO:0000313" key="1">
    <source>
        <dbReference type="EMBL" id="GIY72124.1"/>
    </source>
</evidence>
<name>A0AAV4VRB1_CAEEX</name>
<evidence type="ECO:0000313" key="2">
    <source>
        <dbReference type="Proteomes" id="UP001054945"/>
    </source>
</evidence>
<reference evidence="1 2" key="1">
    <citation type="submission" date="2021-06" db="EMBL/GenBank/DDBJ databases">
        <title>Caerostris extrusa draft genome.</title>
        <authorList>
            <person name="Kono N."/>
            <person name="Arakawa K."/>
        </authorList>
    </citation>
    <scope>NUCLEOTIDE SEQUENCE [LARGE SCALE GENOMIC DNA]</scope>
</reference>
<gene>
    <name evidence="1" type="ORF">CEXT_207421</name>
</gene>
<keyword evidence="2" id="KW-1185">Reference proteome</keyword>
<accession>A0AAV4VRB1</accession>
<protein>
    <submittedName>
        <fullName evidence="1">Uncharacterized protein</fullName>
    </submittedName>
</protein>
<organism evidence="1 2">
    <name type="scientific">Caerostris extrusa</name>
    <name type="common">Bark spider</name>
    <name type="synonym">Caerostris bankana</name>
    <dbReference type="NCBI Taxonomy" id="172846"/>
    <lineage>
        <taxon>Eukaryota</taxon>
        <taxon>Metazoa</taxon>
        <taxon>Ecdysozoa</taxon>
        <taxon>Arthropoda</taxon>
        <taxon>Chelicerata</taxon>
        <taxon>Arachnida</taxon>
        <taxon>Araneae</taxon>
        <taxon>Araneomorphae</taxon>
        <taxon>Entelegynae</taxon>
        <taxon>Araneoidea</taxon>
        <taxon>Araneidae</taxon>
        <taxon>Caerostris</taxon>
    </lineage>
</organism>
<proteinExistence type="predicted"/>
<dbReference type="EMBL" id="BPLR01014898">
    <property type="protein sequence ID" value="GIY72124.1"/>
    <property type="molecule type" value="Genomic_DNA"/>
</dbReference>
<dbReference type="AlphaFoldDB" id="A0AAV4VRB1"/>
<dbReference type="Proteomes" id="UP001054945">
    <property type="component" value="Unassembled WGS sequence"/>
</dbReference>
<comment type="caution">
    <text evidence="1">The sequence shown here is derived from an EMBL/GenBank/DDBJ whole genome shotgun (WGS) entry which is preliminary data.</text>
</comment>
<sequence>MELLALITRHQSRQSANLGLQPTYLTASARIVRTIVLDTSTPHEKNLCLVDALELLPWLLAIRNTSRGCGDEEHTFNSPFFELR</sequence>